<sequence length="203" mass="22862">MDSIFTLTTQDCVANCFSYSMKRQTTESIMSANELMWINDPRMKKVSQHVDVIDASVNALVERMFAVIERMNDSGLAAIQLGIPQRIVVIDMDDEHGVRQRLALINPEVVERSEETTLHLELCSSIPQHPLPAERAKRVRMTYTDLDGVRQSLEAGGALAVCLQHEIDHLDGLSLIDNLSDLKRNRIRTQLAKLRRKLAPSGE</sequence>
<dbReference type="PIRSF" id="PIRSF004749">
    <property type="entry name" value="Pep_def"/>
    <property type="match status" value="1"/>
</dbReference>
<dbReference type="NCBIfam" id="TIGR00079">
    <property type="entry name" value="pept_deformyl"/>
    <property type="match status" value="1"/>
</dbReference>
<feature type="binding site" evidence="2">
    <location>
        <position position="123"/>
    </location>
    <ligand>
        <name>Fe cation</name>
        <dbReference type="ChEBI" id="CHEBI:24875"/>
    </ligand>
</feature>
<name>A0A3N0UIA1_9GAMM</name>
<dbReference type="CDD" id="cd00487">
    <property type="entry name" value="Pep_deformylase"/>
    <property type="match status" value="1"/>
</dbReference>
<keyword evidence="2 3" id="KW-0378">Hydrolase</keyword>
<keyword evidence="2" id="KW-0479">Metal-binding</keyword>
<proteinExistence type="inferred from homology"/>
<dbReference type="GO" id="GO:0042586">
    <property type="term" value="F:peptide deformylase activity"/>
    <property type="evidence" value="ECO:0007669"/>
    <property type="project" value="UniProtKB-UniRule"/>
</dbReference>
<keyword evidence="2" id="KW-0648">Protein biosynthesis</keyword>
<feature type="active site" evidence="2">
    <location>
        <position position="166"/>
    </location>
</feature>
<evidence type="ECO:0000313" key="3">
    <source>
        <dbReference type="EMBL" id="ROH80008.1"/>
    </source>
</evidence>
<reference evidence="3 4" key="1">
    <citation type="submission" date="2018-10" db="EMBL/GenBank/DDBJ databases">
        <title>New species genome.</title>
        <authorList>
            <person name="Li Y."/>
        </authorList>
    </citation>
    <scope>NUCLEOTIDE SEQUENCE [LARGE SCALE GENOMIC DNA]</scope>
    <source>
        <strain evidence="3 4">L6_4B</strain>
    </source>
</reference>
<evidence type="ECO:0000256" key="2">
    <source>
        <dbReference type="HAMAP-Rule" id="MF_00163"/>
    </source>
</evidence>
<comment type="catalytic activity">
    <reaction evidence="2">
        <text>N-terminal N-formyl-L-methionyl-[peptide] + H2O = N-terminal L-methionyl-[peptide] + formate</text>
        <dbReference type="Rhea" id="RHEA:24420"/>
        <dbReference type="Rhea" id="RHEA-COMP:10639"/>
        <dbReference type="Rhea" id="RHEA-COMP:10640"/>
        <dbReference type="ChEBI" id="CHEBI:15377"/>
        <dbReference type="ChEBI" id="CHEBI:15740"/>
        <dbReference type="ChEBI" id="CHEBI:49298"/>
        <dbReference type="ChEBI" id="CHEBI:64731"/>
        <dbReference type="EC" id="3.5.1.88"/>
    </reaction>
</comment>
<gene>
    <name evidence="2 3" type="primary">def</name>
    <name evidence="3" type="ORF">EC392_09520</name>
</gene>
<dbReference type="HAMAP" id="MF_00163">
    <property type="entry name" value="Pep_deformylase"/>
    <property type="match status" value="1"/>
</dbReference>
<dbReference type="PANTHER" id="PTHR10458">
    <property type="entry name" value="PEPTIDE DEFORMYLASE"/>
    <property type="match status" value="1"/>
</dbReference>
<comment type="similarity">
    <text evidence="1 2">Belongs to the polypeptide deformylase family.</text>
</comment>
<dbReference type="Pfam" id="PF01327">
    <property type="entry name" value="Pep_deformylase"/>
    <property type="match status" value="1"/>
</dbReference>
<dbReference type="GO" id="GO:0006412">
    <property type="term" value="P:translation"/>
    <property type="evidence" value="ECO:0007669"/>
    <property type="project" value="UniProtKB-UniRule"/>
</dbReference>
<dbReference type="Gene3D" id="3.90.45.10">
    <property type="entry name" value="Peptide deformylase"/>
    <property type="match status" value="1"/>
</dbReference>
<dbReference type="EC" id="3.5.1.88" evidence="2"/>
<comment type="caution">
    <text evidence="3">The sequence shown here is derived from an EMBL/GenBank/DDBJ whole genome shotgun (WGS) entry which is preliminary data.</text>
</comment>
<evidence type="ECO:0000256" key="1">
    <source>
        <dbReference type="ARBA" id="ARBA00010759"/>
    </source>
</evidence>
<feature type="binding site" evidence="2">
    <location>
        <position position="169"/>
    </location>
    <ligand>
        <name>Fe cation</name>
        <dbReference type="ChEBI" id="CHEBI:24875"/>
    </ligand>
</feature>
<dbReference type="PANTHER" id="PTHR10458:SF22">
    <property type="entry name" value="PEPTIDE DEFORMYLASE"/>
    <property type="match status" value="1"/>
</dbReference>
<dbReference type="EMBL" id="RJUJ01000008">
    <property type="protein sequence ID" value="ROH80008.1"/>
    <property type="molecule type" value="Genomic_DNA"/>
</dbReference>
<feature type="binding site" evidence="2">
    <location>
        <position position="165"/>
    </location>
    <ligand>
        <name>Fe cation</name>
        <dbReference type="ChEBI" id="CHEBI:24875"/>
    </ligand>
</feature>
<accession>A0A3N0UIA1</accession>
<organism evidence="3 4">
    <name type="scientific">Lonsdalea populi</name>
    <dbReference type="NCBI Taxonomy" id="1172565"/>
    <lineage>
        <taxon>Bacteria</taxon>
        <taxon>Pseudomonadati</taxon>
        <taxon>Pseudomonadota</taxon>
        <taxon>Gammaproteobacteria</taxon>
        <taxon>Enterobacterales</taxon>
        <taxon>Pectobacteriaceae</taxon>
        <taxon>Lonsdalea</taxon>
    </lineage>
</organism>
<dbReference type="GO" id="GO:0046872">
    <property type="term" value="F:metal ion binding"/>
    <property type="evidence" value="ECO:0007669"/>
    <property type="project" value="UniProtKB-KW"/>
</dbReference>
<dbReference type="OrthoDB" id="9804313at2"/>
<evidence type="ECO:0000313" key="4">
    <source>
        <dbReference type="Proteomes" id="UP000274511"/>
    </source>
</evidence>
<dbReference type="InterPro" id="IPR023635">
    <property type="entry name" value="Peptide_deformylase"/>
</dbReference>
<keyword evidence="2" id="KW-0408">Iron</keyword>
<comment type="cofactor">
    <cofactor evidence="2">
        <name>Fe(2+)</name>
        <dbReference type="ChEBI" id="CHEBI:29033"/>
    </cofactor>
    <text evidence="2">Binds 1 Fe(2+) ion.</text>
</comment>
<dbReference type="AlphaFoldDB" id="A0A3N0UIA1"/>
<dbReference type="SUPFAM" id="SSF56420">
    <property type="entry name" value="Peptide deformylase"/>
    <property type="match status" value="1"/>
</dbReference>
<dbReference type="InterPro" id="IPR036821">
    <property type="entry name" value="Peptide_deformylase_sf"/>
</dbReference>
<dbReference type="PRINTS" id="PR01576">
    <property type="entry name" value="PDEFORMYLASE"/>
</dbReference>
<dbReference type="Proteomes" id="UP000274511">
    <property type="component" value="Unassembled WGS sequence"/>
</dbReference>
<dbReference type="STRING" id="1172565.AU508_14955"/>
<protein>
    <recommendedName>
        <fullName evidence="2">Peptide deformylase</fullName>
        <shortName evidence="2">PDF</shortName>
        <ecNumber evidence="2">3.5.1.88</ecNumber>
    </recommendedName>
    <alternativeName>
        <fullName evidence="2">Polypeptide deformylase</fullName>
    </alternativeName>
</protein>
<comment type="function">
    <text evidence="2">Removes the formyl group from the N-terminal Met of newly synthesized proteins. Requires at least a dipeptide for an efficient rate of reaction. N-terminal L-methionine is a prerequisite for activity but the enzyme has broad specificity at other positions.</text>
</comment>